<protein>
    <submittedName>
        <fullName evidence="1">Uncharacterized protein</fullName>
    </submittedName>
</protein>
<dbReference type="Proteomes" id="UP001153076">
    <property type="component" value="Unassembled WGS sequence"/>
</dbReference>
<keyword evidence="2" id="KW-1185">Reference proteome</keyword>
<proteinExistence type="predicted"/>
<accession>A0A9Q1JUR8</accession>
<gene>
    <name evidence="1" type="ORF">Cgig2_011105</name>
</gene>
<sequence length="234" mass="26278">MDATASRHFKGDFVSMGNTSGVAESRRIPCRAPKRKLSECHYQIEVYAGQSQKIRVGEEHRLQRQINVLRLRRLPEKVDAVACSQEVLGEKCIHPSFMNKITRCSEMILEREKRDGDGGAVGCSRSISLETGDDDSVSSSIGSCSVYRSHSHKLHHVFAAGPFKENDSECSDAESFCQLRFEEGNYPLPAKEKFKEEIHRACSENCLVNAGIIEPLEGCRKPRPLIEKTKNHRS</sequence>
<name>A0A9Q1JUR8_9CARY</name>
<evidence type="ECO:0000313" key="1">
    <source>
        <dbReference type="EMBL" id="KAJ8431252.1"/>
    </source>
</evidence>
<evidence type="ECO:0000313" key="2">
    <source>
        <dbReference type="Proteomes" id="UP001153076"/>
    </source>
</evidence>
<reference evidence="1" key="1">
    <citation type="submission" date="2022-04" db="EMBL/GenBank/DDBJ databases">
        <title>Carnegiea gigantea Genome sequencing and assembly v2.</title>
        <authorList>
            <person name="Copetti D."/>
            <person name="Sanderson M.J."/>
            <person name="Burquez A."/>
            <person name="Wojciechowski M.F."/>
        </authorList>
    </citation>
    <scope>NUCLEOTIDE SEQUENCE</scope>
    <source>
        <strain evidence="1">SGP5-SGP5p</strain>
        <tissue evidence="1">Aerial part</tissue>
    </source>
</reference>
<dbReference type="OrthoDB" id="663550at2759"/>
<dbReference type="EMBL" id="JAKOGI010000702">
    <property type="protein sequence ID" value="KAJ8431252.1"/>
    <property type="molecule type" value="Genomic_DNA"/>
</dbReference>
<dbReference type="AlphaFoldDB" id="A0A9Q1JUR8"/>
<organism evidence="1 2">
    <name type="scientific">Carnegiea gigantea</name>
    <dbReference type="NCBI Taxonomy" id="171969"/>
    <lineage>
        <taxon>Eukaryota</taxon>
        <taxon>Viridiplantae</taxon>
        <taxon>Streptophyta</taxon>
        <taxon>Embryophyta</taxon>
        <taxon>Tracheophyta</taxon>
        <taxon>Spermatophyta</taxon>
        <taxon>Magnoliopsida</taxon>
        <taxon>eudicotyledons</taxon>
        <taxon>Gunneridae</taxon>
        <taxon>Pentapetalae</taxon>
        <taxon>Caryophyllales</taxon>
        <taxon>Cactineae</taxon>
        <taxon>Cactaceae</taxon>
        <taxon>Cactoideae</taxon>
        <taxon>Echinocereeae</taxon>
        <taxon>Carnegiea</taxon>
    </lineage>
</organism>
<comment type="caution">
    <text evidence="1">The sequence shown here is derived from an EMBL/GenBank/DDBJ whole genome shotgun (WGS) entry which is preliminary data.</text>
</comment>